<dbReference type="EMBL" id="CP049865">
    <property type="protein sequence ID" value="QIK72713.1"/>
    <property type="molecule type" value="Genomic_DNA"/>
</dbReference>
<dbReference type="PANTHER" id="PTHR43537:SF44">
    <property type="entry name" value="GNTR FAMILY REGULATORY PROTEIN"/>
    <property type="match status" value="1"/>
</dbReference>
<dbReference type="PANTHER" id="PTHR43537">
    <property type="entry name" value="TRANSCRIPTIONAL REGULATOR, GNTR FAMILY"/>
    <property type="match status" value="1"/>
</dbReference>
<accession>A0A6G7Y7E7</accession>
<keyword evidence="3" id="KW-0804">Transcription</keyword>
<dbReference type="InterPro" id="IPR036390">
    <property type="entry name" value="WH_DNA-bd_sf"/>
</dbReference>
<dbReference type="SMART" id="SM00895">
    <property type="entry name" value="FCD"/>
    <property type="match status" value="1"/>
</dbReference>
<evidence type="ECO:0000256" key="3">
    <source>
        <dbReference type="ARBA" id="ARBA00023163"/>
    </source>
</evidence>
<keyword evidence="2" id="KW-0238">DNA-binding</keyword>
<dbReference type="KEGG" id="prv:G7070_11060"/>
<dbReference type="GO" id="GO:0003677">
    <property type="term" value="F:DNA binding"/>
    <property type="evidence" value="ECO:0007669"/>
    <property type="project" value="UniProtKB-KW"/>
</dbReference>
<dbReference type="GO" id="GO:0003700">
    <property type="term" value="F:DNA-binding transcription factor activity"/>
    <property type="evidence" value="ECO:0007669"/>
    <property type="project" value="InterPro"/>
</dbReference>
<dbReference type="Pfam" id="PF07729">
    <property type="entry name" value="FCD"/>
    <property type="match status" value="1"/>
</dbReference>
<dbReference type="Pfam" id="PF00392">
    <property type="entry name" value="GntR"/>
    <property type="match status" value="1"/>
</dbReference>
<sequence>MPAPVAYQHVLEVLGLAIASDEVGASSIILIEEVEARFAVSRSVAREALRILESLGMVAMKRRVGCIVQPRAGWSVTDPRVIHWRISGPHRVQELDQLMQLRAGVEPIAARLAAGSARTVGLVLLEHAEEMRSLASQERGHTAEFLAADVAFHKALLTGSGNDHFAAMGEVVAAVLTERNRLGLLEPKPDPRAVQMHVRIATAILEGRIELAEASARGLVDVVAAEVLMAGGLEVVAGG</sequence>
<evidence type="ECO:0000259" key="4">
    <source>
        <dbReference type="PROSITE" id="PS50949"/>
    </source>
</evidence>
<gene>
    <name evidence="5" type="ORF">G7070_11060</name>
</gene>
<dbReference type="RefSeq" id="WP_166233786.1">
    <property type="nucleotide sequence ID" value="NZ_CP049865.1"/>
</dbReference>
<dbReference type="InterPro" id="IPR008920">
    <property type="entry name" value="TF_FadR/GntR_C"/>
</dbReference>
<dbReference type="Proteomes" id="UP000501058">
    <property type="component" value="Chromosome"/>
</dbReference>
<feature type="domain" description="HTH gntR-type" evidence="4">
    <location>
        <begin position="4"/>
        <end position="71"/>
    </location>
</feature>
<dbReference type="AlphaFoldDB" id="A0A6G7Y7E7"/>
<reference evidence="5 6" key="1">
    <citation type="submission" date="2020-03" db="EMBL/GenBank/DDBJ databases">
        <title>Propioniciclava sp. nov., isolated from Hydrophilus acuminatus.</title>
        <authorList>
            <person name="Hyun D.-W."/>
            <person name="Bae J.-W."/>
        </authorList>
    </citation>
    <scope>NUCLEOTIDE SEQUENCE [LARGE SCALE GENOMIC DNA]</scope>
    <source>
        <strain evidence="5 6">HDW11</strain>
    </source>
</reference>
<dbReference type="PROSITE" id="PS50949">
    <property type="entry name" value="HTH_GNTR"/>
    <property type="match status" value="1"/>
</dbReference>
<organism evidence="5 6">
    <name type="scientific">Propioniciclava coleopterorum</name>
    <dbReference type="NCBI Taxonomy" id="2714937"/>
    <lineage>
        <taxon>Bacteria</taxon>
        <taxon>Bacillati</taxon>
        <taxon>Actinomycetota</taxon>
        <taxon>Actinomycetes</taxon>
        <taxon>Propionibacteriales</taxon>
        <taxon>Propionibacteriaceae</taxon>
        <taxon>Propioniciclava</taxon>
    </lineage>
</organism>
<proteinExistence type="predicted"/>
<dbReference type="InterPro" id="IPR000524">
    <property type="entry name" value="Tscrpt_reg_HTH_GntR"/>
</dbReference>
<dbReference type="Gene3D" id="1.20.120.530">
    <property type="entry name" value="GntR ligand-binding domain-like"/>
    <property type="match status" value="1"/>
</dbReference>
<keyword evidence="6" id="KW-1185">Reference proteome</keyword>
<keyword evidence="1" id="KW-0805">Transcription regulation</keyword>
<dbReference type="SUPFAM" id="SSF46785">
    <property type="entry name" value="Winged helix' DNA-binding domain"/>
    <property type="match status" value="1"/>
</dbReference>
<evidence type="ECO:0000256" key="1">
    <source>
        <dbReference type="ARBA" id="ARBA00023015"/>
    </source>
</evidence>
<evidence type="ECO:0000313" key="6">
    <source>
        <dbReference type="Proteomes" id="UP000501058"/>
    </source>
</evidence>
<protein>
    <submittedName>
        <fullName evidence="5">FadR family transcriptional regulator</fullName>
    </submittedName>
</protein>
<dbReference type="Gene3D" id="1.10.10.10">
    <property type="entry name" value="Winged helix-like DNA-binding domain superfamily/Winged helix DNA-binding domain"/>
    <property type="match status" value="1"/>
</dbReference>
<dbReference type="SUPFAM" id="SSF48008">
    <property type="entry name" value="GntR ligand-binding domain-like"/>
    <property type="match status" value="1"/>
</dbReference>
<dbReference type="InterPro" id="IPR011711">
    <property type="entry name" value="GntR_C"/>
</dbReference>
<evidence type="ECO:0000313" key="5">
    <source>
        <dbReference type="EMBL" id="QIK72713.1"/>
    </source>
</evidence>
<dbReference type="InterPro" id="IPR036388">
    <property type="entry name" value="WH-like_DNA-bd_sf"/>
</dbReference>
<evidence type="ECO:0000256" key="2">
    <source>
        <dbReference type="ARBA" id="ARBA00023125"/>
    </source>
</evidence>
<name>A0A6G7Y7E7_9ACTN</name>